<comment type="similarity">
    <text evidence="1">Belongs to the ROK (NagC/XylR) family.</text>
</comment>
<evidence type="ECO:0000256" key="1">
    <source>
        <dbReference type="ARBA" id="ARBA00006479"/>
    </source>
</evidence>
<dbReference type="Gene3D" id="3.30.420.40">
    <property type="match status" value="2"/>
</dbReference>
<accession>A0A251XPY8</accession>
<comment type="caution">
    <text evidence="3">The sequence shown here is derived from an EMBL/GenBank/DDBJ whole genome shotgun (WGS) entry which is preliminary data.</text>
</comment>
<dbReference type="Pfam" id="PF00480">
    <property type="entry name" value="ROK"/>
    <property type="match status" value="1"/>
</dbReference>
<dbReference type="EMBL" id="MDHJ01000001">
    <property type="protein sequence ID" value="OUE07585.1"/>
    <property type="molecule type" value="Genomic_DNA"/>
</dbReference>
<organism evidence="3 4">
    <name type="scientific">Clavibacter michiganensis</name>
    <dbReference type="NCBI Taxonomy" id="28447"/>
    <lineage>
        <taxon>Bacteria</taxon>
        <taxon>Bacillati</taxon>
        <taxon>Actinomycetota</taxon>
        <taxon>Actinomycetes</taxon>
        <taxon>Micrococcales</taxon>
        <taxon>Microbacteriaceae</taxon>
        <taxon>Clavibacter</taxon>
    </lineage>
</organism>
<feature type="compositionally biased region" description="Low complexity" evidence="2">
    <location>
        <begin position="446"/>
        <end position="461"/>
    </location>
</feature>
<dbReference type="InterPro" id="IPR000600">
    <property type="entry name" value="ROK"/>
</dbReference>
<name>A0A251XPY8_9MICO</name>
<evidence type="ECO:0000313" key="4">
    <source>
        <dbReference type="Proteomes" id="UP000195106"/>
    </source>
</evidence>
<dbReference type="InterPro" id="IPR043129">
    <property type="entry name" value="ATPase_NBD"/>
</dbReference>
<feature type="compositionally biased region" description="Low complexity" evidence="2">
    <location>
        <begin position="520"/>
        <end position="541"/>
    </location>
</feature>
<feature type="region of interest" description="Disordered" evidence="2">
    <location>
        <begin position="504"/>
        <end position="541"/>
    </location>
</feature>
<dbReference type="Gene3D" id="1.10.10.10">
    <property type="entry name" value="Winged helix-like DNA-binding domain superfamily/Winged helix DNA-binding domain"/>
    <property type="match status" value="1"/>
</dbReference>
<dbReference type="PANTHER" id="PTHR18964:SF173">
    <property type="entry name" value="GLUCOKINASE"/>
    <property type="match status" value="1"/>
</dbReference>
<dbReference type="SUPFAM" id="SSF53067">
    <property type="entry name" value="Actin-like ATPase domain"/>
    <property type="match status" value="1"/>
</dbReference>
<evidence type="ECO:0000256" key="2">
    <source>
        <dbReference type="SAM" id="MobiDB-lite"/>
    </source>
</evidence>
<dbReference type="InterPro" id="IPR036390">
    <property type="entry name" value="WH_DNA-bd_sf"/>
</dbReference>
<reference evidence="3 4" key="1">
    <citation type="submission" date="2016-08" db="EMBL/GenBank/DDBJ databases">
        <title>Genome sequence of Clavibacter michiganensis spp. strain CASJ009.</title>
        <authorList>
            <person name="Thapa S.P."/>
            <person name="Coaker G."/>
        </authorList>
    </citation>
    <scope>NUCLEOTIDE SEQUENCE [LARGE SCALE GENOMIC DNA]</scope>
    <source>
        <strain evidence="3">CASJ009</strain>
    </source>
</reference>
<dbReference type="InterPro" id="IPR036388">
    <property type="entry name" value="WH-like_DNA-bd_sf"/>
</dbReference>
<evidence type="ECO:0000313" key="3">
    <source>
        <dbReference type="EMBL" id="OUE07585.1"/>
    </source>
</evidence>
<dbReference type="SUPFAM" id="SSF46785">
    <property type="entry name" value="Winged helix' DNA-binding domain"/>
    <property type="match status" value="1"/>
</dbReference>
<proteinExistence type="inferred from homology"/>
<protein>
    <submittedName>
        <fullName evidence="3">N-acetylglucosamine repressor</fullName>
    </submittedName>
</protein>
<dbReference type="Proteomes" id="UP000195106">
    <property type="component" value="Unassembled WGS sequence"/>
</dbReference>
<gene>
    <name evidence="3" type="primary">nagC_3</name>
    <name evidence="3" type="ORF">CMsap09_01455</name>
</gene>
<sequence>MSHPSDRAARLTSRTAVLDCIRSGGTVSRVELTAASGLTGATITNVVRDLIADGLVVEVGRGESRGGTPRRLLRIDASARAMVGVQLDRSTCAVVVVDLAGAVIARADLPGASTRAPADVLAGIAAGVDRVLAEAALPRSRVLGVGLATHGPQDRDAGALMTDDPTPLWRGFPTVDVLESLVGLPVLLANDADAAAVGESGSDHGGSRRTHGVIFMAGGIGGGVVVDAEVYRGASGNGLEIGHVSLDPAGTPCGCGNRGCVDGVAGPMAVVRGAMAVARLRTGLGLTGALDATQVEFDRVARAAVDGDAEALGIVRTAAGWLGRAAVTLANLFDLDRVVLAGPSFEIAGEVYREAVQGELERSVFTRRVRPTRAVLAERPRDSAAIGGAMLLLRRELAQPARAGHGRDPPGRRPSWAPPRGRRRRPTPQPPPPDADPPRGGRRPAVRPASARARGAVVPRVTSVAASTCRTVRPRPATTSRSAPAAVRPRSWISRRIAVIGGCARRQSAESSQARRDTSPGTSRPAAWAAASPATAITSLS</sequence>
<dbReference type="PANTHER" id="PTHR18964">
    <property type="entry name" value="ROK (REPRESSOR, ORF, KINASE) FAMILY"/>
    <property type="match status" value="1"/>
</dbReference>
<dbReference type="AlphaFoldDB" id="A0A251XPY8"/>
<feature type="region of interest" description="Disordered" evidence="2">
    <location>
        <begin position="400"/>
        <end position="488"/>
    </location>
</feature>